<evidence type="ECO:0000256" key="1">
    <source>
        <dbReference type="SAM" id="MobiDB-lite"/>
    </source>
</evidence>
<feature type="region of interest" description="Disordered" evidence="1">
    <location>
        <begin position="37"/>
        <end position="56"/>
    </location>
</feature>
<comment type="caution">
    <text evidence="2">The sequence shown here is derived from an EMBL/GenBank/DDBJ whole genome shotgun (WGS) entry which is preliminary data.</text>
</comment>
<protein>
    <submittedName>
        <fullName evidence="2">Uncharacterized protein</fullName>
    </submittedName>
</protein>
<sequence length="282" mass="31456">MLARSLTKQCMHVWPGPKRRSPSRRCFALSGLMSATKRRPTDRPTRYDRRRNRNKSLFEKPGDLGIVAMGASKHDDPRHATSIATGTWAFFLSATNFLQKNLRQKILVYASVSVEMETRANGGKKAPSDFHCLQMNAPEKKPRRGKPKPQSQAPRPRVFHSALLPTSGIPVPSASANANTTASNHRRIVDTAAYLTQLPIVLTSQTLRSSGHLPPIPATYLHSAACWEKSNPVTWLSTIVYEIILAKQVLTKVSAVPKPNAEPFIYRARLREPCRMRTLSSI</sequence>
<keyword evidence="3" id="KW-1185">Reference proteome</keyword>
<evidence type="ECO:0000313" key="2">
    <source>
        <dbReference type="EMBL" id="KAK0634677.1"/>
    </source>
</evidence>
<dbReference type="Proteomes" id="UP001174934">
    <property type="component" value="Unassembled WGS sequence"/>
</dbReference>
<dbReference type="AlphaFoldDB" id="A0AA39XJY9"/>
<reference evidence="2" key="1">
    <citation type="submission" date="2023-06" db="EMBL/GenBank/DDBJ databases">
        <title>Genome-scale phylogeny and comparative genomics of the fungal order Sordariales.</title>
        <authorList>
            <consortium name="Lawrence Berkeley National Laboratory"/>
            <person name="Hensen N."/>
            <person name="Bonometti L."/>
            <person name="Westerberg I."/>
            <person name="Brannstrom I.O."/>
            <person name="Guillou S."/>
            <person name="Cros-Aarteil S."/>
            <person name="Calhoun S."/>
            <person name="Haridas S."/>
            <person name="Kuo A."/>
            <person name="Mondo S."/>
            <person name="Pangilinan J."/>
            <person name="Riley R."/>
            <person name="LaButti K."/>
            <person name="Andreopoulos B."/>
            <person name="Lipzen A."/>
            <person name="Chen C."/>
            <person name="Yanf M."/>
            <person name="Daum C."/>
            <person name="Ng V."/>
            <person name="Clum A."/>
            <person name="Steindorff A."/>
            <person name="Ohm R."/>
            <person name="Martin F."/>
            <person name="Silar P."/>
            <person name="Natvig D."/>
            <person name="Lalanne C."/>
            <person name="Gautier V."/>
            <person name="Ament-velasquez S.L."/>
            <person name="Kruys A."/>
            <person name="Hutchinson M.I."/>
            <person name="Powell A.J."/>
            <person name="Barry K."/>
            <person name="Miller A.N."/>
            <person name="Grigoriev I.V."/>
            <person name="Debuchy R."/>
            <person name="Gladieux P."/>
            <person name="Thoren M.H."/>
            <person name="Johannesson H."/>
        </authorList>
    </citation>
    <scope>NUCLEOTIDE SEQUENCE</scope>
    <source>
        <strain evidence="2">SMH3391-2</strain>
    </source>
</reference>
<proteinExistence type="predicted"/>
<organism evidence="2 3">
    <name type="scientific">Bombardia bombarda</name>
    <dbReference type="NCBI Taxonomy" id="252184"/>
    <lineage>
        <taxon>Eukaryota</taxon>
        <taxon>Fungi</taxon>
        <taxon>Dikarya</taxon>
        <taxon>Ascomycota</taxon>
        <taxon>Pezizomycotina</taxon>
        <taxon>Sordariomycetes</taxon>
        <taxon>Sordariomycetidae</taxon>
        <taxon>Sordariales</taxon>
        <taxon>Lasiosphaeriaceae</taxon>
        <taxon>Bombardia</taxon>
    </lineage>
</organism>
<dbReference type="EMBL" id="JAULSR010000001">
    <property type="protein sequence ID" value="KAK0634677.1"/>
    <property type="molecule type" value="Genomic_DNA"/>
</dbReference>
<name>A0AA39XJY9_9PEZI</name>
<evidence type="ECO:0000313" key="3">
    <source>
        <dbReference type="Proteomes" id="UP001174934"/>
    </source>
</evidence>
<gene>
    <name evidence="2" type="ORF">B0T17DRAFT_502302</name>
</gene>
<feature type="region of interest" description="Disordered" evidence="1">
    <location>
        <begin position="136"/>
        <end position="156"/>
    </location>
</feature>
<accession>A0AA39XJY9</accession>